<organism evidence="4 5">
    <name type="scientific">Saccharibacillus brassicae</name>
    <dbReference type="NCBI Taxonomy" id="2583377"/>
    <lineage>
        <taxon>Bacteria</taxon>
        <taxon>Bacillati</taxon>
        <taxon>Bacillota</taxon>
        <taxon>Bacilli</taxon>
        <taxon>Bacillales</taxon>
        <taxon>Paenibacillaceae</taxon>
        <taxon>Saccharibacillus</taxon>
    </lineage>
</organism>
<feature type="transmembrane region" description="Helical" evidence="3">
    <location>
        <begin position="12"/>
        <end position="34"/>
    </location>
</feature>
<dbReference type="GO" id="GO:0030420">
    <property type="term" value="P:establishment of competence for transformation"/>
    <property type="evidence" value="ECO:0007669"/>
    <property type="project" value="UniProtKB-KW"/>
</dbReference>
<accession>A0A4Y6USZ9</accession>
<gene>
    <name evidence="4" type="ORF">FFV09_08170</name>
</gene>
<sequence>MLDRLKKEQGFTLIEVLASLLILSIVALAFTAYFSNALTFAKSNQNKTIMSNLARNALVYMQKQDFDRMESYFESGIATVVRPGNSPGTERVGIAPETFGSCTNDTSGVCVFRDMFENRNLEPLRAVLEPRVNGVQYRVVIEYQKELNRTEAEGGALLLPIRATVTTAEAGSGGPGADAVTVEGYVNAQSIR</sequence>
<dbReference type="NCBIfam" id="TIGR02532">
    <property type="entry name" value="IV_pilin_GFxxxE"/>
    <property type="match status" value="1"/>
</dbReference>
<name>A0A4Y6USZ9_SACBS</name>
<keyword evidence="3" id="KW-0472">Membrane</keyword>
<dbReference type="Pfam" id="PF07963">
    <property type="entry name" value="N_methyl"/>
    <property type="match status" value="1"/>
</dbReference>
<keyword evidence="3" id="KW-1133">Transmembrane helix</keyword>
<dbReference type="GO" id="GO:0009986">
    <property type="term" value="C:cell surface"/>
    <property type="evidence" value="ECO:0007669"/>
    <property type="project" value="UniProtKB-SubCell"/>
</dbReference>
<evidence type="ECO:0000256" key="3">
    <source>
        <dbReference type="SAM" id="Phobius"/>
    </source>
</evidence>
<evidence type="ECO:0000256" key="1">
    <source>
        <dbReference type="ARBA" id="ARBA00004241"/>
    </source>
</evidence>
<proteinExistence type="predicted"/>
<reference evidence="4 5" key="1">
    <citation type="submission" date="2019-06" db="EMBL/GenBank/DDBJ databases">
        <title>Saccharibacillus brassicae sp. nov., an endophytic bacterium isolated from Chinese cabbage seeds (Brassica pekinensis).</title>
        <authorList>
            <person name="Jiang L."/>
            <person name="Lee J."/>
            <person name="Kim S.W."/>
        </authorList>
    </citation>
    <scope>NUCLEOTIDE SEQUENCE [LARGE SCALE GENOMIC DNA]</scope>
    <source>
        <strain evidence="5">KCTC 43072 / ATSA2</strain>
    </source>
</reference>
<keyword evidence="5" id="KW-1185">Reference proteome</keyword>
<dbReference type="OrthoDB" id="2456766at2"/>
<evidence type="ECO:0000313" key="5">
    <source>
        <dbReference type="Proteomes" id="UP000316968"/>
    </source>
</evidence>
<dbReference type="InterPro" id="IPR012902">
    <property type="entry name" value="N_methyl_site"/>
</dbReference>
<dbReference type="AlphaFoldDB" id="A0A4Y6USZ9"/>
<dbReference type="EMBL" id="CP041217">
    <property type="protein sequence ID" value="QDH20823.1"/>
    <property type="molecule type" value="Genomic_DNA"/>
</dbReference>
<evidence type="ECO:0000313" key="4">
    <source>
        <dbReference type="EMBL" id="QDH20823.1"/>
    </source>
</evidence>
<comment type="subcellular location">
    <subcellularLocation>
        <location evidence="1">Cell surface</location>
    </subcellularLocation>
</comment>
<evidence type="ECO:0000256" key="2">
    <source>
        <dbReference type="ARBA" id="ARBA00023287"/>
    </source>
</evidence>
<keyword evidence="3" id="KW-0812">Transmembrane</keyword>
<dbReference type="Proteomes" id="UP000316968">
    <property type="component" value="Chromosome"/>
</dbReference>
<keyword evidence="2" id="KW-0178">Competence</keyword>
<protein>
    <submittedName>
        <fullName evidence="4">Prepilin-type N-terminal cleavage/methylation domain-containing protein</fullName>
    </submittedName>
</protein>
<dbReference type="KEGG" id="saca:FFV09_08170"/>
<dbReference type="PROSITE" id="PS00409">
    <property type="entry name" value="PROKAR_NTER_METHYL"/>
    <property type="match status" value="1"/>
</dbReference>